<dbReference type="GO" id="GO:0016491">
    <property type="term" value="F:oxidoreductase activity"/>
    <property type="evidence" value="ECO:0007669"/>
    <property type="project" value="UniProtKB-KW"/>
</dbReference>
<dbReference type="InterPro" id="IPR008927">
    <property type="entry name" value="6-PGluconate_DH-like_C_sf"/>
</dbReference>
<dbReference type="AlphaFoldDB" id="A0A848CIT5"/>
<evidence type="ECO:0000256" key="2">
    <source>
        <dbReference type="ARBA" id="ARBA00023002"/>
    </source>
</evidence>
<dbReference type="InterPro" id="IPR029154">
    <property type="entry name" value="HIBADH-like_NADP-bd"/>
</dbReference>
<dbReference type="Pfam" id="PF14833">
    <property type="entry name" value="NAD_binding_11"/>
    <property type="match status" value="1"/>
</dbReference>
<dbReference type="GO" id="GO:0050661">
    <property type="term" value="F:NADP binding"/>
    <property type="evidence" value="ECO:0007669"/>
    <property type="project" value="InterPro"/>
</dbReference>
<dbReference type="Gene3D" id="1.10.1040.10">
    <property type="entry name" value="N-(1-d-carboxylethyl)-l-norvaline Dehydrogenase, domain 2"/>
    <property type="match status" value="1"/>
</dbReference>
<dbReference type="RefSeq" id="WP_168936096.1">
    <property type="nucleotide sequence ID" value="NZ_JABAFY010000041.1"/>
</dbReference>
<name>A0A848CIT5_9BACT</name>
<dbReference type="EMBL" id="JABAFY010000041">
    <property type="protein sequence ID" value="NME52779.1"/>
    <property type="molecule type" value="Genomic_DNA"/>
</dbReference>
<feature type="domain" description="3-hydroxyisobutyrate dehydrogenase-like NAD-binding" evidence="6">
    <location>
        <begin position="166"/>
        <end position="282"/>
    </location>
</feature>
<evidence type="ECO:0000259" key="6">
    <source>
        <dbReference type="Pfam" id="PF14833"/>
    </source>
</evidence>
<gene>
    <name evidence="7" type="ORF">HF854_09675</name>
</gene>
<feature type="domain" description="6-phosphogluconate dehydrogenase NADP-binding" evidence="5">
    <location>
        <begin position="3"/>
        <end position="163"/>
    </location>
</feature>
<dbReference type="SUPFAM" id="SSF51735">
    <property type="entry name" value="NAD(P)-binding Rossmann-fold domains"/>
    <property type="match status" value="1"/>
</dbReference>
<evidence type="ECO:0000313" key="7">
    <source>
        <dbReference type="EMBL" id="NME52779.1"/>
    </source>
</evidence>
<dbReference type="SUPFAM" id="SSF48179">
    <property type="entry name" value="6-phosphogluconate dehydrogenase C-terminal domain-like"/>
    <property type="match status" value="1"/>
</dbReference>
<dbReference type="InterPro" id="IPR002204">
    <property type="entry name" value="3-OH-isobutyrate_DH-rel_CS"/>
</dbReference>
<dbReference type="GO" id="GO:0016054">
    <property type="term" value="P:organic acid catabolic process"/>
    <property type="evidence" value="ECO:0007669"/>
    <property type="project" value="UniProtKB-ARBA"/>
</dbReference>
<evidence type="ECO:0000313" key="8">
    <source>
        <dbReference type="Proteomes" id="UP000522333"/>
    </source>
</evidence>
<evidence type="ECO:0000256" key="1">
    <source>
        <dbReference type="ARBA" id="ARBA00009080"/>
    </source>
</evidence>
<dbReference type="PIRSF" id="PIRSF000103">
    <property type="entry name" value="HIBADH"/>
    <property type="match status" value="1"/>
</dbReference>
<sequence>MAEIAFFGLGTMGVPMAINLRKAGHHLHVLPHNGHMDGPLAVQKYGACIHETLQETVGDAEFIISVVPDDAAVRDLYLNQAMLGAIRPGTIIIEMTSCSPEIVREVARFFAEKQVRLIDAPITGALPKAIDGTLTIMGAGDPAAFAAAESVFSAISERVFQLGEIGNGKLIKAMTNLLGAINLAAVGEFYRFAQSAGLDMETLQQVVAVSAGGSTQFERNFNKMVADDYRPTFALALLRKDMSIALASAQSQGLSLPLSEEAFRLFKLAAAFDKEDCSAIAKVPAGA</sequence>
<dbReference type="Gene3D" id="3.40.50.720">
    <property type="entry name" value="NAD(P)-binding Rossmann-like Domain"/>
    <property type="match status" value="1"/>
</dbReference>
<evidence type="ECO:0000256" key="3">
    <source>
        <dbReference type="ARBA" id="ARBA00023027"/>
    </source>
</evidence>
<organism evidence="7 8">
    <name type="scientific">Desulfovibrio piger</name>
    <dbReference type="NCBI Taxonomy" id="901"/>
    <lineage>
        <taxon>Bacteria</taxon>
        <taxon>Pseudomonadati</taxon>
        <taxon>Thermodesulfobacteriota</taxon>
        <taxon>Desulfovibrionia</taxon>
        <taxon>Desulfovibrionales</taxon>
        <taxon>Desulfovibrionaceae</taxon>
        <taxon>Desulfovibrio</taxon>
    </lineage>
</organism>
<dbReference type="InterPro" id="IPR036291">
    <property type="entry name" value="NAD(P)-bd_dom_sf"/>
</dbReference>
<protein>
    <submittedName>
        <fullName evidence="7">NAD(P)-dependent oxidoreductase</fullName>
    </submittedName>
</protein>
<dbReference type="PANTHER" id="PTHR43060:SF15">
    <property type="entry name" value="3-HYDROXYISOBUTYRATE DEHYDROGENASE-LIKE 1, MITOCHONDRIAL-RELATED"/>
    <property type="match status" value="1"/>
</dbReference>
<evidence type="ECO:0000259" key="5">
    <source>
        <dbReference type="Pfam" id="PF03446"/>
    </source>
</evidence>
<dbReference type="InterPro" id="IPR006115">
    <property type="entry name" value="6PGDH_NADP-bd"/>
</dbReference>
<dbReference type="PANTHER" id="PTHR43060">
    <property type="entry name" value="3-HYDROXYISOBUTYRATE DEHYDROGENASE-LIKE 1, MITOCHONDRIAL-RELATED"/>
    <property type="match status" value="1"/>
</dbReference>
<accession>A0A848CIT5</accession>
<evidence type="ECO:0000256" key="4">
    <source>
        <dbReference type="PIRSR" id="PIRSR000103-1"/>
    </source>
</evidence>
<reference evidence="7 8" key="1">
    <citation type="submission" date="2020-04" db="EMBL/GenBank/DDBJ databases">
        <authorList>
            <person name="Hitch T.C.A."/>
            <person name="Wylensek D."/>
            <person name="Clavel T."/>
        </authorList>
    </citation>
    <scope>NUCLEOTIDE SEQUENCE [LARGE SCALE GENOMIC DNA]</scope>
    <source>
        <strain evidence="7 8">PG-251-APC-1</strain>
    </source>
</reference>
<comment type="similarity">
    <text evidence="1">Belongs to the HIBADH-related family.</text>
</comment>
<dbReference type="GO" id="GO:0051287">
    <property type="term" value="F:NAD binding"/>
    <property type="evidence" value="ECO:0007669"/>
    <property type="project" value="InterPro"/>
</dbReference>
<keyword evidence="2" id="KW-0560">Oxidoreductase</keyword>
<feature type="active site" evidence="4">
    <location>
        <position position="172"/>
    </location>
</feature>
<keyword evidence="3" id="KW-0520">NAD</keyword>
<comment type="caution">
    <text evidence="7">The sequence shown here is derived from an EMBL/GenBank/DDBJ whole genome shotgun (WGS) entry which is preliminary data.</text>
</comment>
<proteinExistence type="inferred from homology"/>
<dbReference type="InterPro" id="IPR015815">
    <property type="entry name" value="HIBADH-related"/>
</dbReference>
<dbReference type="Proteomes" id="UP000522333">
    <property type="component" value="Unassembled WGS sequence"/>
</dbReference>
<dbReference type="InterPro" id="IPR013328">
    <property type="entry name" value="6PGD_dom2"/>
</dbReference>
<dbReference type="Pfam" id="PF03446">
    <property type="entry name" value="NAD_binding_2"/>
    <property type="match status" value="1"/>
</dbReference>
<dbReference type="PROSITE" id="PS00895">
    <property type="entry name" value="3_HYDROXYISOBUT_DH"/>
    <property type="match status" value="1"/>
</dbReference>